<dbReference type="AlphaFoldDB" id="A0A7J0BXA6"/>
<proteinExistence type="predicted"/>
<feature type="transmembrane region" description="Helical" evidence="2">
    <location>
        <begin position="498"/>
        <end position="516"/>
    </location>
</feature>
<comment type="caution">
    <text evidence="3">The sequence shown here is derived from an EMBL/GenBank/DDBJ whole genome shotgun (WGS) entry which is preliminary data.</text>
</comment>
<dbReference type="Proteomes" id="UP000503820">
    <property type="component" value="Unassembled WGS sequence"/>
</dbReference>
<evidence type="ECO:0000256" key="1">
    <source>
        <dbReference type="SAM" id="Coils"/>
    </source>
</evidence>
<feature type="transmembrane region" description="Helical" evidence="2">
    <location>
        <begin position="431"/>
        <end position="451"/>
    </location>
</feature>
<keyword evidence="2" id="KW-1133">Transmembrane helix</keyword>
<evidence type="ECO:0008006" key="5">
    <source>
        <dbReference type="Google" id="ProtNLM"/>
    </source>
</evidence>
<keyword evidence="2" id="KW-0812">Transmembrane</keyword>
<protein>
    <recommendedName>
        <fullName evidence="5">Phage tail tape measure protein</fullName>
    </recommendedName>
</protein>
<sequence>MADKRKYSAVIEVGAAVAGSMRTAMRTVRGDLSGVGDSIRDLKDKQDKLNAYDPTSVRKAGREYRDLKREAAALRNEYERAEKPTAAMKRAMDQAERSAVKAEKTYNTKREALDKLEKELVAAGVNTHNFAGEQKRLAAEMGRAQRKYEAFQKALDADVGGKFKNMVGEAAKFTTVVAAGTTAIGAAVTMTNSMTAKQEGLAKSLGISGQYMRLWGGIASEAGLEADNVGDLIEEMSNKLGESKGLEEITPVTEALQILGLRFEELKDLKPEEQFNRIAEAAKNLDDHQEAVSAADILMGGEANKFIGYLRTRKEGVNDLLEQQKRLNLLSEEGTKGAFAYTTAMNRFTTVVGSAWQEVSGLIGGALAPLIEEMGPKLADWLRENRATIVGVGESFKESIPKIVAFGQGLWSVLQSVGSAVSWVADKLGGFENLAMAVGVLMASKTAIAAFQFGQSLWQVGSALAPLVSMALPGLASGMLAVGGALKVVGAAVMANPLGLIITAIAAAVAGVYRLVTAWDDLKKAFEVGGVWSAVKTFFGADVPEVGDAVKQGTGGKMASGTVPGTAIPSPSVPDLPPIQRGGTATVTNTVGDIHISGAPGQDPEAIADAVARKIRERQEAQSRRALYDDASVAW</sequence>
<organism evidence="3 4">
    <name type="scientific">Desulfovibrio psychrotolerans</name>
    <dbReference type="NCBI Taxonomy" id="415242"/>
    <lineage>
        <taxon>Bacteria</taxon>
        <taxon>Pseudomonadati</taxon>
        <taxon>Thermodesulfobacteriota</taxon>
        <taxon>Desulfovibrionia</taxon>
        <taxon>Desulfovibrionales</taxon>
        <taxon>Desulfovibrionaceae</taxon>
        <taxon>Desulfovibrio</taxon>
    </lineage>
</organism>
<evidence type="ECO:0000313" key="4">
    <source>
        <dbReference type="Proteomes" id="UP000503820"/>
    </source>
</evidence>
<dbReference type="EMBL" id="BLVP01000036">
    <property type="protein sequence ID" value="GFM38328.1"/>
    <property type="molecule type" value="Genomic_DNA"/>
</dbReference>
<feature type="coiled-coil region" evidence="1">
    <location>
        <begin position="57"/>
        <end position="119"/>
    </location>
</feature>
<evidence type="ECO:0000313" key="3">
    <source>
        <dbReference type="EMBL" id="GFM38328.1"/>
    </source>
</evidence>
<keyword evidence="1" id="KW-0175">Coiled coil</keyword>
<keyword evidence="4" id="KW-1185">Reference proteome</keyword>
<name>A0A7J0BXA6_9BACT</name>
<accession>A0A7J0BXA6</accession>
<keyword evidence="2" id="KW-0472">Membrane</keyword>
<evidence type="ECO:0000256" key="2">
    <source>
        <dbReference type="SAM" id="Phobius"/>
    </source>
</evidence>
<gene>
    <name evidence="3" type="ORF">DSM19430T_30120</name>
</gene>
<dbReference type="RefSeq" id="WP_174410942.1">
    <property type="nucleotide sequence ID" value="NZ_BLVP01000036.1"/>
</dbReference>
<reference evidence="3 4" key="1">
    <citation type="submission" date="2020-05" db="EMBL/GenBank/DDBJ databases">
        <title>Draft genome sequence of Desulfovibrio psychrotolerans JS1T.</title>
        <authorList>
            <person name="Ueno A."/>
            <person name="Tamazawa S."/>
            <person name="Tamamura S."/>
            <person name="Murakami T."/>
            <person name="Kiyama T."/>
            <person name="Inomata H."/>
            <person name="Amano Y."/>
            <person name="Miyakawa K."/>
            <person name="Tamaki H."/>
            <person name="Naganuma T."/>
            <person name="Kaneko K."/>
        </authorList>
    </citation>
    <scope>NUCLEOTIDE SEQUENCE [LARGE SCALE GENOMIC DNA]</scope>
    <source>
        <strain evidence="3 4">JS1</strain>
    </source>
</reference>
<dbReference type="Gene3D" id="1.10.287.1490">
    <property type="match status" value="1"/>
</dbReference>
<feature type="transmembrane region" description="Helical" evidence="2">
    <location>
        <begin position="463"/>
        <end position="486"/>
    </location>
</feature>